<keyword evidence="3" id="KW-1185">Reference proteome</keyword>
<organism evidence="2 3">
    <name type="scientific">Micromonospora zhanjiangensis</name>
    <dbReference type="NCBI Taxonomy" id="1522057"/>
    <lineage>
        <taxon>Bacteria</taxon>
        <taxon>Bacillati</taxon>
        <taxon>Actinomycetota</taxon>
        <taxon>Actinomycetes</taxon>
        <taxon>Micromonosporales</taxon>
        <taxon>Micromonosporaceae</taxon>
        <taxon>Micromonospora</taxon>
    </lineage>
</organism>
<comment type="caution">
    <text evidence="2">The sequence shown here is derived from an EMBL/GenBank/DDBJ whole genome shotgun (WGS) entry which is preliminary data.</text>
</comment>
<proteinExistence type="predicted"/>
<dbReference type="RefSeq" id="WP_377552737.1">
    <property type="nucleotide sequence ID" value="NZ_JBHSBN010000040.1"/>
</dbReference>
<feature type="region of interest" description="Disordered" evidence="1">
    <location>
        <begin position="1"/>
        <end position="28"/>
    </location>
</feature>
<name>A0ABV8KWA1_9ACTN</name>
<dbReference type="EMBL" id="JBHSBN010000040">
    <property type="protein sequence ID" value="MFC4110382.1"/>
    <property type="molecule type" value="Genomic_DNA"/>
</dbReference>
<sequence length="71" mass="7655">MVLSSTAAPPATRESARGLFSRRPTPDKILRAARQADAEEAAKAKERLLRLARAENGDRTPTPTGRIGGDR</sequence>
<evidence type="ECO:0000313" key="2">
    <source>
        <dbReference type="EMBL" id="MFC4110382.1"/>
    </source>
</evidence>
<feature type="region of interest" description="Disordered" evidence="1">
    <location>
        <begin position="50"/>
        <end position="71"/>
    </location>
</feature>
<protein>
    <submittedName>
        <fullName evidence="2">Uncharacterized protein</fullName>
    </submittedName>
</protein>
<evidence type="ECO:0000313" key="3">
    <source>
        <dbReference type="Proteomes" id="UP001595868"/>
    </source>
</evidence>
<accession>A0ABV8KWA1</accession>
<dbReference type="Proteomes" id="UP001595868">
    <property type="component" value="Unassembled WGS sequence"/>
</dbReference>
<evidence type="ECO:0000256" key="1">
    <source>
        <dbReference type="SAM" id="MobiDB-lite"/>
    </source>
</evidence>
<reference evidence="3" key="1">
    <citation type="journal article" date="2019" name="Int. J. Syst. Evol. Microbiol.">
        <title>The Global Catalogue of Microorganisms (GCM) 10K type strain sequencing project: providing services to taxonomists for standard genome sequencing and annotation.</title>
        <authorList>
            <consortium name="The Broad Institute Genomics Platform"/>
            <consortium name="The Broad Institute Genome Sequencing Center for Infectious Disease"/>
            <person name="Wu L."/>
            <person name="Ma J."/>
        </authorList>
    </citation>
    <scope>NUCLEOTIDE SEQUENCE [LARGE SCALE GENOMIC DNA]</scope>
    <source>
        <strain evidence="3">2902at01</strain>
    </source>
</reference>
<gene>
    <name evidence="2" type="ORF">ACFOX0_31235</name>
</gene>